<sequence>MRLQQYESQLADLAITVRHYLISRGADAEVAADVTQDVFVKLLEMELILPADQLRPYMFRVAWTTYLDIFRRQQRYQRLVGLYLRPTQANPGLDGIDENLTRGLARLKATERQLLVLRYVEGLSVQQTAERLQLKLSATKMRLRRVHRKLERLMRSEECE</sequence>
<evidence type="ECO:0000256" key="2">
    <source>
        <dbReference type="ARBA" id="ARBA00023015"/>
    </source>
</evidence>
<evidence type="ECO:0000256" key="5">
    <source>
        <dbReference type="ARBA" id="ARBA00023163"/>
    </source>
</evidence>
<dbReference type="PANTHER" id="PTHR43133">
    <property type="entry name" value="RNA POLYMERASE ECF-TYPE SIGMA FACTO"/>
    <property type="match status" value="1"/>
</dbReference>
<keyword evidence="4" id="KW-0238">DNA-binding</keyword>
<keyword evidence="2" id="KW-0805">Transcription regulation</keyword>
<feature type="domain" description="RNA polymerase sigma factor 70 region 4 type 2" evidence="6">
    <location>
        <begin position="99"/>
        <end position="149"/>
    </location>
</feature>
<dbReference type="InterPro" id="IPR013324">
    <property type="entry name" value="RNA_pol_sigma_r3/r4-like"/>
</dbReference>
<reference evidence="8" key="1">
    <citation type="journal article" date="2019" name="Int. J. Syst. Evol. Microbiol.">
        <title>The Global Catalogue of Microorganisms (GCM) 10K type strain sequencing project: providing services to taxonomists for standard genome sequencing and annotation.</title>
        <authorList>
            <consortium name="The Broad Institute Genomics Platform"/>
            <consortium name="The Broad Institute Genome Sequencing Center for Infectious Disease"/>
            <person name="Wu L."/>
            <person name="Ma J."/>
        </authorList>
    </citation>
    <scope>NUCLEOTIDE SEQUENCE [LARGE SCALE GENOMIC DNA]</scope>
    <source>
        <strain evidence="8">CCM 8907</strain>
    </source>
</reference>
<dbReference type="Pfam" id="PF08281">
    <property type="entry name" value="Sigma70_r4_2"/>
    <property type="match status" value="1"/>
</dbReference>
<gene>
    <name evidence="7" type="ORF">ACFQET_05030</name>
</gene>
<evidence type="ECO:0000256" key="1">
    <source>
        <dbReference type="ARBA" id="ARBA00010641"/>
    </source>
</evidence>
<dbReference type="InterPro" id="IPR014284">
    <property type="entry name" value="RNA_pol_sigma-70_dom"/>
</dbReference>
<dbReference type="Gene3D" id="1.10.10.10">
    <property type="entry name" value="Winged helix-like DNA-binding domain superfamily/Winged helix DNA-binding domain"/>
    <property type="match status" value="1"/>
</dbReference>
<keyword evidence="8" id="KW-1185">Reference proteome</keyword>
<organism evidence="7 8">
    <name type="scientific">Levilactobacillus tangyuanensis</name>
    <dbReference type="NCBI Taxonomy" id="2486021"/>
    <lineage>
        <taxon>Bacteria</taxon>
        <taxon>Bacillati</taxon>
        <taxon>Bacillota</taxon>
        <taxon>Bacilli</taxon>
        <taxon>Lactobacillales</taxon>
        <taxon>Lactobacillaceae</taxon>
        <taxon>Levilactobacillus</taxon>
    </lineage>
</organism>
<dbReference type="SUPFAM" id="SSF88946">
    <property type="entry name" value="Sigma2 domain of RNA polymerase sigma factors"/>
    <property type="match status" value="1"/>
</dbReference>
<evidence type="ECO:0000256" key="3">
    <source>
        <dbReference type="ARBA" id="ARBA00023082"/>
    </source>
</evidence>
<evidence type="ECO:0000259" key="6">
    <source>
        <dbReference type="Pfam" id="PF08281"/>
    </source>
</evidence>
<comment type="caution">
    <text evidence="7">The sequence shown here is derived from an EMBL/GenBank/DDBJ whole genome shotgun (WGS) entry which is preliminary data.</text>
</comment>
<dbReference type="InterPro" id="IPR036388">
    <property type="entry name" value="WH-like_DNA-bd_sf"/>
</dbReference>
<accession>A0ABW1TNV3</accession>
<evidence type="ECO:0000313" key="8">
    <source>
        <dbReference type="Proteomes" id="UP001596191"/>
    </source>
</evidence>
<dbReference type="NCBIfam" id="TIGR02937">
    <property type="entry name" value="sigma70-ECF"/>
    <property type="match status" value="1"/>
</dbReference>
<evidence type="ECO:0000256" key="4">
    <source>
        <dbReference type="ARBA" id="ARBA00023125"/>
    </source>
</evidence>
<dbReference type="RefSeq" id="WP_125640597.1">
    <property type="nucleotide sequence ID" value="NZ_JBHSSJ010000004.1"/>
</dbReference>
<dbReference type="InterPro" id="IPR039425">
    <property type="entry name" value="RNA_pol_sigma-70-like"/>
</dbReference>
<comment type="similarity">
    <text evidence="1">Belongs to the sigma-70 factor family. ECF subfamily.</text>
</comment>
<dbReference type="Gene3D" id="1.10.1740.10">
    <property type="match status" value="1"/>
</dbReference>
<dbReference type="InterPro" id="IPR013325">
    <property type="entry name" value="RNA_pol_sigma_r2"/>
</dbReference>
<keyword evidence="5" id="KW-0804">Transcription</keyword>
<name>A0ABW1TNV3_9LACO</name>
<dbReference type="InterPro" id="IPR013249">
    <property type="entry name" value="RNA_pol_sigma70_r4_t2"/>
</dbReference>
<dbReference type="SUPFAM" id="SSF88659">
    <property type="entry name" value="Sigma3 and sigma4 domains of RNA polymerase sigma factors"/>
    <property type="match status" value="1"/>
</dbReference>
<protein>
    <submittedName>
        <fullName evidence="7">RNA polymerase sigma factor</fullName>
    </submittedName>
</protein>
<evidence type="ECO:0000313" key="7">
    <source>
        <dbReference type="EMBL" id="MFC6274875.1"/>
    </source>
</evidence>
<dbReference type="EMBL" id="JBHSSJ010000004">
    <property type="protein sequence ID" value="MFC6274875.1"/>
    <property type="molecule type" value="Genomic_DNA"/>
</dbReference>
<dbReference type="Proteomes" id="UP001596191">
    <property type="component" value="Unassembled WGS sequence"/>
</dbReference>
<dbReference type="PANTHER" id="PTHR43133:SF8">
    <property type="entry name" value="RNA POLYMERASE SIGMA FACTOR HI_1459-RELATED"/>
    <property type="match status" value="1"/>
</dbReference>
<keyword evidence="3" id="KW-0731">Sigma factor</keyword>
<proteinExistence type="inferred from homology"/>